<comment type="caution">
    <text evidence="4">The sequence shown here is derived from an EMBL/GenBank/DDBJ whole genome shotgun (WGS) entry which is preliminary data.</text>
</comment>
<dbReference type="EMBL" id="JAVRRD010000004">
    <property type="protein sequence ID" value="KAK5059877.1"/>
    <property type="molecule type" value="Genomic_DNA"/>
</dbReference>
<dbReference type="Proteomes" id="UP001358417">
    <property type="component" value="Unassembled WGS sequence"/>
</dbReference>
<evidence type="ECO:0000313" key="4">
    <source>
        <dbReference type="EMBL" id="KAK5059877.1"/>
    </source>
</evidence>
<sequence length="395" mass="43548">MLDYVRQIGNLPSSGLTYGDGGSGCRRLRQSVARFVSRNFETVTPVEAEHVTITNGISAANEHLTNLVADPGEAILLGRPYYGAFPGDIQLRTGVHCVSVSFGDIDPLSENAISAYEEAVTACRSKGQRVAGLMLCNPHNPLGRCYSRSMLIKLMTLCQKHKIHLISDEIYALSVWRTTSGEGSITSTEPTLEQFTSVLSIPTFESNLDPSLVHVLWGLSKDFGANGIRLGCIISQHNPSIHAAMVPVSKYSYASSLAEHVASTMLDDDKFIDRYLAENDRKLLRHFLLVKQWVVENQIKHEEGANAAFFFWVNLGEFYLRHHEPPPPVACSGSPTSHLQSSLDDLVSRALLDERVFLASGATFGSEKPGWFRIVFSVQEVVLEEGLKRILEALS</sequence>
<dbReference type="InterPro" id="IPR015421">
    <property type="entry name" value="PyrdxlP-dep_Trfase_major"/>
</dbReference>
<evidence type="ECO:0000259" key="3">
    <source>
        <dbReference type="Pfam" id="PF00155"/>
    </source>
</evidence>
<dbReference type="GO" id="GO:0030170">
    <property type="term" value="F:pyridoxal phosphate binding"/>
    <property type="evidence" value="ECO:0007669"/>
    <property type="project" value="InterPro"/>
</dbReference>
<dbReference type="InterPro" id="IPR015422">
    <property type="entry name" value="PyrdxlP-dep_Trfase_small"/>
</dbReference>
<dbReference type="SUPFAM" id="SSF53383">
    <property type="entry name" value="PLP-dependent transferases"/>
    <property type="match status" value="1"/>
</dbReference>
<evidence type="ECO:0000256" key="1">
    <source>
        <dbReference type="ARBA" id="ARBA00007441"/>
    </source>
</evidence>
<evidence type="ECO:0000256" key="2">
    <source>
        <dbReference type="ARBA" id="ARBA00022898"/>
    </source>
</evidence>
<dbReference type="InterPro" id="IPR004838">
    <property type="entry name" value="NHTrfase_class1_PyrdxlP-BS"/>
</dbReference>
<dbReference type="CDD" id="cd00609">
    <property type="entry name" value="AAT_like"/>
    <property type="match status" value="1"/>
</dbReference>
<keyword evidence="5" id="KW-1185">Reference proteome</keyword>
<protein>
    <recommendedName>
        <fullName evidence="3">Aminotransferase class I/classII large domain-containing protein</fullName>
    </recommendedName>
</protein>
<dbReference type="PANTHER" id="PTHR43795:SF63">
    <property type="entry name" value="PUTATIVE (AFU_ORTHOLOGUE AFUA_4G00630)-RELATED"/>
    <property type="match status" value="1"/>
</dbReference>
<dbReference type="PRINTS" id="PR00753">
    <property type="entry name" value="ACCSYNTHASE"/>
</dbReference>
<dbReference type="InterPro" id="IPR015424">
    <property type="entry name" value="PyrdxlP-dep_Trfase"/>
</dbReference>
<dbReference type="AlphaFoldDB" id="A0AAV9NKS9"/>
<dbReference type="PANTHER" id="PTHR43795">
    <property type="entry name" value="BIFUNCTIONAL ASPARTATE AMINOTRANSFERASE AND GLUTAMATE/ASPARTATE-PREPHENATE AMINOTRANSFERASE-RELATED"/>
    <property type="match status" value="1"/>
</dbReference>
<organism evidence="4 5">
    <name type="scientific">Exophiala bonariae</name>
    <dbReference type="NCBI Taxonomy" id="1690606"/>
    <lineage>
        <taxon>Eukaryota</taxon>
        <taxon>Fungi</taxon>
        <taxon>Dikarya</taxon>
        <taxon>Ascomycota</taxon>
        <taxon>Pezizomycotina</taxon>
        <taxon>Eurotiomycetes</taxon>
        <taxon>Chaetothyriomycetidae</taxon>
        <taxon>Chaetothyriales</taxon>
        <taxon>Herpotrichiellaceae</taxon>
        <taxon>Exophiala</taxon>
    </lineage>
</organism>
<dbReference type="GO" id="GO:0006520">
    <property type="term" value="P:amino acid metabolic process"/>
    <property type="evidence" value="ECO:0007669"/>
    <property type="project" value="TreeGrafter"/>
</dbReference>
<dbReference type="Pfam" id="PF00155">
    <property type="entry name" value="Aminotran_1_2"/>
    <property type="match status" value="1"/>
</dbReference>
<gene>
    <name evidence="4" type="ORF">LTR84_009760</name>
</gene>
<evidence type="ECO:0000313" key="5">
    <source>
        <dbReference type="Proteomes" id="UP001358417"/>
    </source>
</evidence>
<accession>A0AAV9NKS9</accession>
<dbReference type="GeneID" id="89977918"/>
<name>A0AAV9NKS9_9EURO</name>
<dbReference type="Gene3D" id="3.90.1150.10">
    <property type="entry name" value="Aspartate Aminotransferase, domain 1"/>
    <property type="match status" value="1"/>
</dbReference>
<keyword evidence="2" id="KW-0663">Pyridoxal phosphate</keyword>
<reference evidence="4 5" key="1">
    <citation type="submission" date="2023-08" db="EMBL/GenBank/DDBJ databases">
        <title>Black Yeasts Isolated from many extreme environments.</title>
        <authorList>
            <person name="Coleine C."/>
            <person name="Stajich J.E."/>
            <person name="Selbmann L."/>
        </authorList>
    </citation>
    <scope>NUCLEOTIDE SEQUENCE [LARGE SCALE GENOMIC DNA]</scope>
    <source>
        <strain evidence="4 5">CCFEE 5792</strain>
    </source>
</reference>
<feature type="domain" description="Aminotransferase class I/classII large" evidence="3">
    <location>
        <begin position="26"/>
        <end position="390"/>
    </location>
</feature>
<dbReference type="InterPro" id="IPR050478">
    <property type="entry name" value="Ethylene_sulfur-biosynth"/>
</dbReference>
<dbReference type="GO" id="GO:0008483">
    <property type="term" value="F:transaminase activity"/>
    <property type="evidence" value="ECO:0007669"/>
    <property type="project" value="TreeGrafter"/>
</dbReference>
<dbReference type="PROSITE" id="PS00105">
    <property type="entry name" value="AA_TRANSFER_CLASS_1"/>
    <property type="match status" value="1"/>
</dbReference>
<dbReference type="InterPro" id="IPR004839">
    <property type="entry name" value="Aminotransferase_I/II_large"/>
</dbReference>
<proteinExistence type="inferred from homology"/>
<comment type="similarity">
    <text evidence="1">Belongs to the class-I pyridoxal-phosphate-dependent aminotransferase family.</text>
</comment>
<dbReference type="Gene3D" id="3.40.640.10">
    <property type="entry name" value="Type I PLP-dependent aspartate aminotransferase-like (Major domain)"/>
    <property type="match status" value="1"/>
</dbReference>
<dbReference type="RefSeq" id="XP_064709698.1">
    <property type="nucleotide sequence ID" value="XM_064853299.1"/>
</dbReference>